<name>A0ABP6YMU4_9ACTN</name>
<feature type="region of interest" description="Disordered" evidence="1">
    <location>
        <begin position="1"/>
        <end position="49"/>
    </location>
</feature>
<organism evidence="2 3">
    <name type="scientific">Kribbella ginsengisoli</name>
    <dbReference type="NCBI Taxonomy" id="363865"/>
    <lineage>
        <taxon>Bacteria</taxon>
        <taxon>Bacillati</taxon>
        <taxon>Actinomycetota</taxon>
        <taxon>Actinomycetes</taxon>
        <taxon>Propionibacteriales</taxon>
        <taxon>Kribbellaceae</taxon>
        <taxon>Kribbella</taxon>
    </lineage>
</organism>
<feature type="compositionally biased region" description="Basic and acidic residues" evidence="1">
    <location>
        <begin position="1"/>
        <end position="17"/>
    </location>
</feature>
<dbReference type="EMBL" id="BAABAA010000013">
    <property type="protein sequence ID" value="GAA3586860.1"/>
    <property type="molecule type" value="Genomic_DNA"/>
</dbReference>
<dbReference type="Proteomes" id="UP001501222">
    <property type="component" value="Unassembled WGS sequence"/>
</dbReference>
<reference evidence="3" key="1">
    <citation type="journal article" date="2019" name="Int. J. Syst. Evol. Microbiol.">
        <title>The Global Catalogue of Microorganisms (GCM) 10K type strain sequencing project: providing services to taxonomists for standard genome sequencing and annotation.</title>
        <authorList>
            <consortium name="The Broad Institute Genomics Platform"/>
            <consortium name="The Broad Institute Genome Sequencing Center for Infectious Disease"/>
            <person name="Wu L."/>
            <person name="Ma J."/>
        </authorList>
    </citation>
    <scope>NUCLEOTIDE SEQUENCE [LARGE SCALE GENOMIC DNA]</scope>
    <source>
        <strain evidence="3">JCM 16928</strain>
    </source>
</reference>
<proteinExistence type="predicted"/>
<evidence type="ECO:0000313" key="2">
    <source>
        <dbReference type="EMBL" id="GAA3586860.1"/>
    </source>
</evidence>
<comment type="caution">
    <text evidence="2">The sequence shown here is derived from an EMBL/GenBank/DDBJ whole genome shotgun (WGS) entry which is preliminary data.</text>
</comment>
<keyword evidence="3" id="KW-1185">Reference proteome</keyword>
<evidence type="ECO:0000256" key="1">
    <source>
        <dbReference type="SAM" id="MobiDB-lite"/>
    </source>
</evidence>
<protein>
    <submittedName>
        <fullName evidence="2">Uncharacterized protein</fullName>
    </submittedName>
</protein>
<accession>A0ABP6YMU4</accession>
<sequence>MEKNWDPGDRSRDDGYRAPRGNQAENKQLNDAVREYERQSGRKLSPAERQALHKRIGNQGHDYHQILDEAKDIFGGCG</sequence>
<gene>
    <name evidence="2" type="ORF">GCM10022235_67040</name>
</gene>
<evidence type="ECO:0000313" key="3">
    <source>
        <dbReference type="Proteomes" id="UP001501222"/>
    </source>
</evidence>
<dbReference type="RefSeq" id="WP_344847496.1">
    <property type="nucleotide sequence ID" value="NZ_BAABAA010000013.1"/>
</dbReference>